<dbReference type="AlphaFoldDB" id="A0A7W3J930"/>
<evidence type="ECO:0000256" key="6">
    <source>
        <dbReference type="ARBA" id="ARBA00079449"/>
    </source>
</evidence>
<dbReference type="Gene3D" id="1.10.10.60">
    <property type="entry name" value="Homeodomain-like"/>
    <property type="match status" value="1"/>
</dbReference>
<dbReference type="InterPro" id="IPR011051">
    <property type="entry name" value="RmlC_Cupin_sf"/>
</dbReference>
<dbReference type="GO" id="GO:0003700">
    <property type="term" value="F:DNA-binding transcription factor activity"/>
    <property type="evidence" value="ECO:0007669"/>
    <property type="project" value="InterPro"/>
</dbReference>
<dbReference type="InterPro" id="IPR014710">
    <property type="entry name" value="RmlC-like_jellyroll"/>
</dbReference>
<dbReference type="InterPro" id="IPR009057">
    <property type="entry name" value="Homeodomain-like_sf"/>
</dbReference>
<sequence length="293" mass="31371">MAPSTRDTADTGDARGSWRRDPAASVGRTYPVPADAPAAFTIVAESHVVDTATEWEPHVHPAHELVWVRHGTLTARVGGQVFTVSEGFGLWVPAGQEHAGRLTAGVELYDAFFAPEHTPEHAPPVLGGPTVVAMGPVLQALLIRLARRDLDPAARARAEAVVFDVLEPSKRQLAVRLPADDRVDTIVEALLADPADERSLEEWARASGTSARTITRVFRAATGLSFAQWRRAVRVHRSLELLGAGGSVQDVSEDLGYAHPGTFIDAFRRVMGTTPGAFAAERASSSDTAGRKP</sequence>
<dbReference type="SMART" id="SM00342">
    <property type="entry name" value="HTH_ARAC"/>
    <property type="match status" value="1"/>
</dbReference>
<dbReference type="Pfam" id="PF07883">
    <property type="entry name" value="Cupin_2"/>
    <property type="match status" value="1"/>
</dbReference>
<dbReference type="InterPro" id="IPR018062">
    <property type="entry name" value="HTH_AraC-typ_CS"/>
</dbReference>
<gene>
    <name evidence="9" type="ORF">FHX71_002462</name>
</gene>
<proteinExistence type="predicted"/>
<feature type="region of interest" description="Disordered" evidence="7">
    <location>
        <begin position="1"/>
        <end position="30"/>
    </location>
</feature>
<dbReference type="PROSITE" id="PS00041">
    <property type="entry name" value="HTH_ARAC_FAMILY_1"/>
    <property type="match status" value="1"/>
</dbReference>
<evidence type="ECO:0000313" key="9">
    <source>
        <dbReference type="EMBL" id="MBA8808520.1"/>
    </source>
</evidence>
<evidence type="ECO:0000313" key="10">
    <source>
        <dbReference type="Proteomes" id="UP000540568"/>
    </source>
</evidence>
<dbReference type="Gene3D" id="2.60.120.10">
    <property type="entry name" value="Jelly Rolls"/>
    <property type="match status" value="1"/>
</dbReference>
<evidence type="ECO:0000256" key="2">
    <source>
        <dbReference type="ARBA" id="ARBA00023015"/>
    </source>
</evidence>
<dbReference type="PANTHER" id="PTHR11019:SF199">
    <property type="entry name" value="HTH-TYPE TRANSCRIPTIONAL REGULATOR NIMR"/>
    <property type="match status" value="1"/>
</dbReference>
<evidence type="ECO:0000256" key="3">
    <source>
        <dbReference type="ARBA" id="ARBA00023125"/>
    </source>
</evidence>
<dbReference type="PROSITE" id="PS01124">
    <property type="entry name" value="HTH_ARAC_FAMILY_2"/>
    <property type="match status" value="1"/>
</dbReference>
<evidence type="ECO:0000256" key="5">
    <source>
        <dbReference type="ARBA" id="ARBA00074140"/>
    </source>
</evidence>
<reference evidence="9 10" key="1">
    <citation type="submission" date="2020-07" db="EMBL/GenBank/DDBJ databases">
        <title>Sequencing the genomes of 1000 actinobacteria strains.</title>
        <authorList>
            <person name="Klenk H.-P."/>
        </authorList>
    </citation>
    <scope>NUCLEOTIDE SEQUENCE [LARGE SCALE GENOMIC DNA]</scope>
    <source>
        <strain evidence="9 10">DSM 44121</strain>
    </source>
</reference>
<keyword evidence="3 9" id="KW-0238">DNA-binding</keyword>
<keyword evidence="1" id="KW-0678">Repressor</keyword>
<keyword evidence="10" id="KW-1185">Reference proteome</keyword>
<evidence type="ECO:0000256" key="4">
    <source>
        <dbReference type="ARBA" id="ARBA00023163"/>
    </source>
</evidence>
<accession>A0A7W3J930</accession>
<dbReference type="Pfam" id="PF12833">
    <property type="entry name" value="HTH_18"/>
    <property type="match status" value="1"/>
</dbReference>
<dbReference type="InterPro" id="IPR013096">
    <property type="entry name" value="Cupin_2"/>
</dbReference>
<keyword evidence="4" id="KW-0804">Transcription</keyword>
<feature type="compositionally biased region" description="Basic and acidic residues" evidence="7">
    <location>
        <begin position="7"/>
        <end position="22"/>
    </location>
</feature>
<dbReference type="FunFam" id="1.10.10.60:FF:000132">
    <property type="entry name" value="AraC family transcriptional regulator"/>
    <property type="match status" value="1"/>
</dbReference>
<dbReference type="InterPro" id="IPR018060">
    <property type="entry name" value="HTH_AraC"/>
</dbReference>
<dbReference type="SUPFAM" id="SSF46689">
    <property type="entry name" value="Homeodomain-like"/>
    <property type="match status" value="1"/>
</dbReference>
<dbReference type="RefSeq" id="WP_182616577.1">
    <property type="nucleotide sequence ID" value="NZ_BAAATF010000003.1"/>
</dbReference>
<dbReference type="GO" id="GO:0043565">
    <property type="term" value="F:sequence-specific DNA binding"/>
    <property type="evidence" value="ECO:0007669"/>
    <property type="project" value="InterPro"/>
</dbReference>
<dbReference type="SUPFAM" id="SSF51182">
    <property type="entry name" value="RmlC-like cupins"/>
    <property type="match status" value="1"/>
</dbReference>
<evidence type="ECO:0000259" key="8">
    <source>
        <dbReference type="PROSITE" id="PS01124"/>
    </source>
</evidence>
<comment type="caution">
    <text evidence="9">The sequence shown here is derived from an EMBL/GenBank/DDBJ whole genome shotgun (WGS) entry which is preliminary data.</text>
</comment>
<keyword evidence="2" id="KW-0805">Transcription regulation</keyword>
<keyword evidence="9" id="KW-0413">Isomerase</keyword>
<dbReference type="Proteomes" id="UP000540568">
    <property type="component" value="Unassembled WGS sequence"/>
</dbReference>
<dbReference type="GO" id="GO:0016853">
    <property type="term" value="F:isomerase activity"/>
    <property type="evidence" value="ECO:0007669"/>
    <property type="project" value="UniProtKB-KW"/>
</dbReference>
<protein>
    <recommendedName>
        <fullName evidence="5">HTH-type transcriptional regulator RipA</fullName>
    </recommendedName>
    <alternativeName>
        <fullName evidence="6">Repressor of iron proteins A</fullName>
    </alternativeName>
</protein>
<name>A0A7W3J930_9MICO</name>
<evidence type="ECO:0000256" key="7">
    <source>
        <dbReference type="SAM" id="MobiDB-lite"/>
    </source>
</evidence>
<dbReference type="PANTHER" id="PTHR11019">
    <property type="entry name" value="HTH-TYPE TRANSCRIPTIONAL REGULATOR NIMR"/>
    <property type="match status" value="1"/>
</dbReference>
<dbReference type="EMBL" id="JACGWV010000001">
    <property type="protein sequence ID" value="MBA8808520.1"/>
    <property type="molecule type" value="Genomic_DNA"/>
</dbReference>
<feature type="domain" description="HTH araC/xylS-type" evidence="8">
    <location>
        <begin position="181"/>
        <end position="281"/>
    </location>
</feature>
<organism evidence="9 10">
    <name type="scientific">Promicromonospora sukumoe</name>
    <dbReference type="NCBI Taxonomy" id="88382"/>
    <lineage>
        <taxon>Bacteria</taxon>
        <taxon>Bacillati</taxon>
        <taxon>Actinomycetota</taxon>
        <taxon>Actinomycetes</taxon>
        <taxon>Micrococcales</taxon>
        <taxon>Promicromonosporaceae</taxon>
        <taxon>Promicromonospora</taxon>
    </lineage>
</organism>
<evidence type="ECO:0000256" key="1">
    <source>
        <dbReference type="ARBA" id="ARBA00022491"/>
    </source>
</evidence>